<protein>
    <submittedName>
        <fullName evidence="2">Uncharacterized protein</fullName>
    </submittedName>
</protein>
<dbReference type="Pfam" id="PF11913">
    <property type="entry name" value="DUF3431"/>
    <property type="match status" value="1"/>
</dbReference>
<sequence>MLYDVRRPWRTILLAAAAAISLLILFNWTTRGTLRSQDVRDPKSLEYGSQAAPWSDSPAADIPTPSNGKAIHIVVSHYTEEPFYIARWLSSLRSIPSIATLGTYAIIFTKGPITDVAGLKEVATADAVMHVPNIGREGSTYLNHILANWDDLPPYTLFTQAIIKKAQKEGAADAEDSGTLLPWLTSRLAEKFDNNTGFMSLDRKHDICYCGHCTDIHNRDEFYPLWPQLFAMMEGRVCGAGEPSVLSFNGHFIVSRKRIRERPKELYGYLRDLVDAPEGHWLHEESFPKWFDREKGKSSPQDPKFGHTLERLWHILFKCYDIADVRDCEVKEGEDEGQGGCSCND</sequence>
<keyword evidence="3" id="KW-1185">Reference proteome</keyword>
<organism evidence="2 3">
    <name type="scientific">Ramalina farinacea</name>
    <dbReference type="NCBI Taxonomy" id="258253"/>
    <lineage>
        <taxon>Eukaryota</taxon>
        <taxon>Fungi</taxon>
        <taxon>Dikarya</taxon>
        <taxon>Ascomycota</taxon>
        <taxon>Pezizomycotina</taxon>
        <taxon>Lecanoromycetes</taxon>
        <taxon>OSLEUM clade</taxon>
        <taxon>Lecanoromycetidae</taxon>
        <taxon>Lecanorales</taxon>
        <taxon>Lecanorineae</taxon>
        <taxon>Ramalinaceae</taxon>
        <taxon>Ramalina</taxon>
    </lineage>
</organism>
<dbReference type="Proteomes" id="UP001161017">
    <property type="component" value="Unassembled WGS sequence"/>
</dbReference>
<dbReference type="PANTHER" id="PTHR37490:SF1">
    <property type="entry name" value="GLYCOSYLTRANSFERASE 2-LIKE DOMAIN-CONTAINING PROTEIN"/>
    <property type="match status" value="1"/>
</dbReference>
<evidence type="ECO:0000313" key="2">
    <source>
        <dbReference type="EMBL" id="MDI1485877.1"/>
    </source>
</evidence>
<keyword evidence="1" id="KW-0472">Membrane</keyword>
<dbReference type="InterPro" id="IPR021838">
    <property type="entry name" value="DUF3431"/>
</dbReference>
<accession>A0AA43QG26</accession>
<evidence type="ECO:0000313" key="3">
    <source>
        <dbReference type="Proteomes" id="UP001161017"/>
    </source>
</evidence>
<comment type="caution">
    <text evidence="2">The sequence shown here is derived from an EMBL/GenBank/DDBJ whole genome shotgun (WGS) entry which is preliminary data.</text>
</comment>
<gene>
    <name evidence="2" type="ORF">OHK93_004066</name>
</gene>
<proteinExistence type="predicted"/>
<reference evidence="2" key="1">
    <citation type="journal article" date="2023" name="Genome Biol. Evol.">
        <title>First Whole Genome Sequence and Flow Cytometry Genome Size Data for the Lichen-Forming Fungus Ramalina farinacea (Ascomycota).</title>
        <authorList>
            <person name="Llewellyn T."/>
            <person name="Mian S."/>
            <person name="Hill R."/>
            <person name="Leitch I.J."/>
            <person name="Gaya E."/>
        </authorList>
    </citation>
    <scope>NUCLEOTIDE SEQUENCE</scope>
    <source>
        <strain evidence="2">LIQ254RAFAR</strain>
    </source>
</reference>
<dbReference type="PANTHER" id="PTHR37490">
    <property type="entry name" value="EXPRESSED PROTEIN"/>
    <property type="match status" value="1"/>
</dbReference>
<keyword evidence="1" id="KW-0812">Transmembrane</keyword>
<dbReference type="AlphaFoldDB" id="A0AA43QG26"/>
<keyword evidence="1" id="KW-1133">Transmembrane helix</keyword>
<feature type="transmembrane region" description="Helical" evidence="1">
    <location>
        <begin position="12"/>
        <end position="30"/>
    </location>
</feature>
<name>A0AA43QG26_9LECA</name>
<dbReference type="EMBL" id="JAPUFD010000002">
    <property type="protein sequence ID" value="MDI1485877.1"/>
    <property type="molecule type" value="Genomic_DNA"/>
</dbReference>
<evidence type="ECO:0000256" key="1">
    <source>
        <dbReference type="SAM" id="Phobius"/>
    </source>
</evidence>